<dbReference type="Proteomes" id="UP001276300">
    <property type="component" value="Unassembled WGS sequence"/>
</dbReference>
<organism evidence="1 2">
    <name type="scientific">Kluyvera cryocrescens</name>
    <name type="common">Kluyvera citrophila</name>
    <dbReference type="NCBI Taxonomy" id="580"/>
    <lineage>
        <taxon>Bacteria</taxon>
        <taxon>Pseudomonadati</taxon>
        <taxon>Pseudomonadota</taxon>
        <taxon>Gammaproteobacteria</taxon>
        <taxon>Enterobacterales</taxon>
        <taxon>Enterobacteriaceae</taxon>
        <taxon>Kluyvera</taxon>
    </lineage>
</organism>
<dbReference type="EMBL" id="JAUEQX010000007">
    <property type="protein sequence ID" value="MDW3777114.1"/>
    <property type="molecule type" value="Genomic_DNA"/>
</dbReference>
<proteinExistence type="predicted"/>
<accession>A0AAW9C631</accession>
<reference evidence="1" key="1">
    <citation type="journal article" date="2023" name="J Glob Antimicrob Resist">
        <title>Emergence of NDM-1 and KPC-3 carbapenemases in Kluyvera cryocrescens: Investigating genetic heterogeneity and acquisition routes of blaNDM-1 in Enterobacterales species in Portugal.</title>
        <authorList>
            <person name="Loiodice M."/>
            <person name="Ribeiro M."/>
            <person name="Peixe L."/>
            <person name="Novais A."/>
        </authorList>
    </citation>
    <scope>NUCLEOTIDE SEQUENCE</scope>
    <source>
        <strain evidence="1">K629</strain>
    </source>
</reference>
<dbReference type="RefSeq" id="WP_265094850.1">
    <property type="nucleotide sequence ID" value="NZ_CALMQG010000021.1"/>
</dbReference>
<name>A0AAW9C631_KLUCR</name>
<sequence>MRTRIGMPPDLLTAGQSLPSAGAMGIMLKQLSTGQMASHSA</sequence>
<dbReference type="AlphaFoldDB" id="A0AAW9C631"/>
<comment type="caution">
    <text evidence="1">The sequence shown here is derived from an EMBL/GenBank/DDBJ whole genome shotgun (WGS) entry which is preliminary data.</text>
</comment>
<protein>
    <submittedName>
        <fullName evidence="1">Uncharacterized protein</fullName>
    </submittedName>
</protein>
<dbReference type="GeneID" id="99780414"/>
<evidence type="ECO:0000313" key="2">
    <source>
        <dbReference type="Proteomes" id="UP001276300"/>
    </source>
</evidence>
<evidence type="ECO:0000313" key="1">
    <source>
        <dbReference type="EMBL" id="MDW3777114.1"/>
    </source>
</evidence>
<gene>
    <name evidence="1" type="ORF">QWU01_09850</name>
</gene>